<organism evidence="1">
    <name type="scientific">Spongospora subterranea</name>
    <dbReference type="NCBI Taxonomy" id="70186"/>
    <lineage>
        <taxon>Eukaryota</taxon>
        <taxon>Sar</taxon>
        <taxon>Rhizaria</taxon>
        <taxon>Endomyxa</taxon>
        <taxon>Phytomyxea</taxon>
        <taxon>Plasmodiophorida</taxon>
        <taxon>Plasmodiophoridae</taxon>
        <taxon>Spongospora</taxon>
    </lineage>
</organism>
<dbReference type="EMBL" id="HACM01006045">
    <property type="protein sequence ID" value="CRZ06487.1"/>
    <property type="molecule type" value="Transcribed_RNA"/>
</dbReference>
<protein>
    <submittedName>
        <fullName evidence="1">Uncharacterized protein</fullName>
    </submittedName>
</protein>
<dbReference type="AlphaFoldDB" id="A0A0H5QXM0"/>
<evidence type="ECO:0000313" key="1">
    <source>
        <dbReference type="EMBL" id="CRZ06487.1"/>
    </source>
</evidence>
<name>A0A0H5QXM0_9EUKA</name>
<reference evidence="1" key="1">
    <citation type="submission" date="2015-04" db="EMBL/GenBank/DDBJ databases">
        <title>The genome sequence of the plant pathogenic Rhizarian Plasmodiophora brassicae reveals insights in its biotrophic life cycle and the origin of chitin synthesis.</title>
        <authorList>
            <person name="Schwelm A."/>
            <person name="Fogelqvist J."/>
            <person name="Knaust A."/>
            <person name="Julke S."/>
            <person name="Lilja T."/>
            <person name="Dhandapani V."/>
            <person name="Bonilla-Rosso G."/>
            <person name="Karlsson M."/>
            <person name="Shevchenko A."/>
            <person name="Choi S.R."/>
            <person name="Kim H.G."/>
            <person name="Park J.Y."/>
            <person name="Lim Y.P."/>
            <person name="Ludwig-Muller J."/>
            <person name="Dixelius C."/>
        </authorList>
    </citation>
    <scope>NUCLEOTIDE SEQUENCE</scope>
    <source>
        <tissue evidence="1">Potato root galls</tissue>
    </source>
</reference>
<sequence length="103" mass="12002">MNGFILMIEDSDNVGFGNMSLLPPDVNMFESVSYRRTVSQIATVVLVIFLWTDMNHLETRSNGPSSPPQSQTYQGRRCRSHQLEQKYLTNQYWRSQCWALLRL</sequence>
<accession>A0A0H5QXM0</accession>
<proteinExistence type="predicted"/>